<evidence type="ECO:0000256" key="1">
    <source>
        <dbReference type="SAM" id="MobiDB-lite"/>
    </source>
</evidence>
<reference evidence="2 3" key="1">
    <citation type="journal article" date="2021" name="Plant Biotechnol. J.">
        <title>Multi-omics assisted identification of the key and species-specific regulatory components of drought-tolerant mechanisms in Gossypium stocksii.</title>
        <authorList>
            <person name="Yu D."/>
            <person name="Ke L."/>
            <person name="Zhang D."/>
            <person name="Wu Y."/>
            <person name="Sun Y."/>
            <person name="Mei J."/>
            <person name="Sun J."/>
            <person name="Sun Y."/>
        </authorList>
    </citation>
    <scope>NUCLEOTIDE SEQUENCE [LARGE SCALE GENOMIC DNA]</scope>
    <source>
        <strain evidence="3">cv. E1</strain>
        <tissue evidence="2">Leaf</tissue>
    </source>
</reference>
<dbReference type="EMBL" id="JAIQCV010000013">
    <property type="protein sequence ID" value="KAH1031010.1"/>
    <property type="molecule type" value="Genomic_DNA"/>
</dbReference>
<feature type="region of interest" description="Disordered" evidence="1">
    <location>
        <begin position="1"/>
        <end position="31"/>
    </location>
</feature>
<protein>
    <submittedName>
        <fullName evidence="2">Uncharacterized protein</fullName>
    </submittedName>
</protein>
<gene>
    <name evidence="2" type="ORF">J1N35_043184</name>
</gene>
<sequence length="70" mass="8064">MGYRYGNRQRCEEGESGEAGEGVDGRKEREKMRENVIKWKRKAERAACLDGPSMLNLDRLINEVLLKGHE</sequence>
<dbReference type="Proteomes" id="UP000828251">
    <property type="component" value="Unassembled WGS sequence"/>
</dbReference>
<comment type="caution">
    <text evidence="2">The sequence shown here is derived from an EMBL/GenBank/DDBJ whole genome shotgun (WGS) entry which is preliminary data.</text>
</comment>
<name>A0A9D3ZEU1_9ROSI</name>
<keyword evidence="3" id="KW-1185">Reference proteome</keyword>
<organism evidence="2 3">
    <name type="scientific">Gossypium stocksii</name>
    <dbReference type="NCBI Taxonomy" id="47602"/>
    <lineage>
        <taxon>Eukaryota</taxon>
        <taxon>Viridiplantae</taxon>
        <taxon>Streptophyta</taxon>
        <taxon>Embryophyta</taxon>
        <taxon>Tracheophyta</taxon>
        <taxon>Spermatophyta</taxon>
        <taxon>Magnoliopsida</taxon>
        <taxon>eudicotyledons</taxon>
        <taxon>Gunneridae</taxon>
        <taxon>Pentapetalae</taxon>
        <taxon>rosids</taxon>
        <taxon>malvids</taxon>
        <taxon>Malvales</taxon>
        <taxon>Malvaceae</taxon>
        <taxon>Malvoideae</taxon>
        <taxon>Gossypium</taxon>
    </lineage>
</organism>
<proteinExistence type="predicted"/>
<evidence type="ECO:0000313" key="3">
    <source>
        <dbReference type="Proteomes" id="UP000828251"/>
    </source>
</evidence>
<dbReference type="AlphaFoldDB" id="A0A9D3ZEU1"/>
<accession>A0A9D3ZEU1</accession>
<evidence type="ECO:0000313" key="2">
    <source>
        <dbReference type="EMBL" id="KAH1031010.1"/>
    </source>
</evidence>